<dbReference type="GO" id="GO:0008284">
    <property type="term" value="P:positive regulation of cell population proliferation"/>
    <property type="evidence" value="ECO:0007669"/>
    <property type="project" value="TreeGrafter"/>
</dbReference>
<keyword evidence="4" id="KW-0732">Signal</keyword>
<evidence type="ECO:0000256" key="5">
    <source>
        <dbReference type="ARBA" id="ARBA00023157"/>
    </source>
</evidence>
<dbReference type="SUPFAM" id="SSF57196">
    <property type="entry name" value="EGF/Laminin"/>
    <property type="match status" value="1"/>
</dbReference>
<comment type="caution">
    <text evidence="6">Lacks conserved residue(s) required for the propagation of feature annotation.</text>
</comment>
<evidence type="ECO:0000256" key="3">
    <source>
        <dbReference type="ARBA" id="ARBA00022536"/>
    </source>
</evidence>
<reference evidence="10 11" key="1">
    <citation type="journal article" date="2017" name="PLoS Biol.">
        <title>The sea cucumber genome provides insights into morphological evolution and visceral regeneration.</title>
        <authorList>
            <person name="Zhang X."/>
            <person name="Sun L."/>
            <person name="Yuan J."/>
            <person name="Sun Y."/>
            <person name="Gao Y."/>
            <person name="Zhang L."/>
            <person name="Li S."/>
            <person name="Dai H."/>
            <person name="Hamel J.F."/>
            <person name="Liu C."/>
            <person name="Yu Y."/>
            <person name="Liu S."/>
            <person name="Lin W."/>
            <person name="Guo K."/>
            <person name="Jin S."/>
            <person name="Xu P."/>
            <person name="Storey K.B."/>
            <person name="Huan P."/>
            <person name="Zhang T."/>
            <person name="Zhou Y."/>
            <person name="Zhang J."/>
            <person name="Lin C."/>
            <person name="Li X."/>
            <person name="Xing L."/>
            <person name="Huo D."/>
            <person name="Sun M."/>
            <person name="Wang L."/>
            <person name="Mercier A."/>
            <person name="Li F."/>
            <person name="Yang H."/>
            <person name="Xiang J."/>
        </authorList>
    </citation>
    <scope>NUCLEOTIDE SEQUENCE [LARGE SCALE GENOMIC DNA]</scope>
    <source>
        <strain evidence="10">Shaxun</strain>
        <tissue evidence="10">Muscle</tissue>
    </source>
</reference>
<proteinExistence type="predicted"/>
<feature type="transmembrane region" description="Helical" evidence="8">
    <location>
        <begin position="129"/>
        <end position="151"/>
    </location>
</feature>
<keyword evidence="8" id="KW-1133">Transmembrane helix</keyword>
<dbReference type="GO" id="GO:0008083">
    <property type="term" value="F:growth factor activity"/>
    <property type="evidence" value="ECO:0007669"/>
    <property type="project" value="TreeGrafter"/>
</dbReference>
<keyword evidence="3 6" id="KW-0245">EGF-like domain</keyword>
<keyword evidence="8" id="KW-0812">Transmembrane</keyword>
<keyword evidence="2" id="KW-0964">Secreted</keyword>
<accession>A0A2G8KSM7</accession>
<dbReference type="GO" id="GO:0005154">
    <property type="term" value="F:epidermal growth factor receptor binding"/>
    <property type="evidence" value="ECO:0007669"/>
    <property type="project" value="TreeGrafter"/>
</dbReference>
<dbReference type="OrthoDB" id="6133584at2759"/>
<feature type="compositionally biased region" description="Polar residues" evidence="7">
    <location>
        <begin position="196"/>
        <end position="207"/>
    </location>
</feature>
<dbReference type="Proteomes" id="UP000230750">
    <property type="component" value="Unassembled WGS sequence"/>
</dbReference>
<evidence type="ECO:0000256" key="6">
    <source>
        <dbReference type="PROSITE-ProRule" id="PRU00076"/>
    </source>
</evidence>
<comment type="subcellular location">
    <subcellularLocation>
        <location evidence="1">Secreted</location>
    </subcellularLocation>
</comment>
<dbReference type="GO" id="GO:0005615">
    <property type="term" value="C:extracellular space"/>
    <property type="evidence" value="ECO:0007669"/>
    <property type="project" value="TreeGrafter"/>
</dbReference>
<dbReference type="GO" id="GO:0045840">
    <property type="term" value="P:positive regulation of mitotic nuclear division"/>
    <property type="evidence" value="ECO:0007669"/>
    <property type="project" value="TreeGrafter"/>
</dbReference>
<keyword evidence="8" id="KW-0472">Membrane</keyword>
<protein>
    <recommendedName>
        <fullName evidence="9">EGF-like domain-containing protein</fullName>
    </recommendedName>
</protein>
<keyword evidence="11" id="KW-1185">Reference proteome</keyword>
<dbReference type="AlphaFoldDB" id="A0A2G8KSM7"/>
<evidence type="ECO:0000256" key="8">
    <source>
        <dbReference type="SAM" id="Phobius"/>
    </source>
</evidence>
<dbReference type="PROSITE" id="PS50026">
    <property type="entry name" value="EGF_3"/>
    <property type="match status" value="1"/>
</dbReference>
<evidence type="ECO:0000256" key="7">
    <source>
        <dbReference type="SAM" id="MobiDB-lite"/>
    </source>
</evidence>
<sequence length="246" mass="27513">MSSAVLRQKYILYLERQSPNADSGYYLIYQGDLATKSASRTMRQLEEELVTENNEFFTTMAMDTQSDADHYSPCSAHAQAYYCQHGGTCIHIIELNQDSCECPDQYWGKRCELFMYQTGQNNSGDPTPFVILGCMFAFIFFLCVIVVVLYLRKGKTVKGSSRLSGDVESLDQETFSIDSNQNTKTQEQSRQEGNDTTKPNSISNNEMENVGAEKYEVCETSPLTSDCHTTSSPVSSGTLNSKESTV</sequence>
<evidence type="ECO:0000313" key="11">
    <source>
        <dbReference type="Proteomes" id="UP000230750"/>
    </source>
</evidence>
<dbReference type="Gene3D" id="2.10.25.10">
    <property type="entry name" value="Laminin"/>
    <property type="match status" value="1"/>
</dbReference>
<dbReference type="STRING" id="307972.A0A2G8KSM7"/>
<organism evidence="10 11">
    <name type="scientific">Stichopus japonicus</name>
    <name type="common">Sea cucumber</name>
    <dbReference type="NCBI Taxonomy" id="307972"/>
    <lineage>
        <taxon>Eukaryota</taxon>
        <taxon>Metazoa</taxon>
        <taxon>Echinodermata</taxon>
        <taxon>Eleutherozoa</taxon>
        <taxon>Echinozoa</taxon>
        <taxon>Holothuroidea</taxon>
        <taxon>Aspidochirotacea</taxon>
        <taxon>Aspidochirotida</taxon>
        <taxon>Stichopodidae</taxon>
        <taxon>Apostichopus</taxon>
    </lineage>
</organism>
<dbReference type="CDD" id="cd00054">
    <property type="entry name" value="EGF_CA"/>
    <property type="match status" value="1"/>
</dbReference>
<gene>
    <name evidence="10" type="ORF">BSL78_12086</name>
</gene>
<dbReference type="PROSITE" id="PS00022">
    <property type="entry name" value="EGF_1"/>
    <property type="match status" value="1"/>
</dbReference>
<dbReference type="EMBL" id="MRZV01000394">
    <property type="protein sequence ID" value="PIK51006.1"/>
    <property type="molecule type" value="Genomic_DNA"/>
</dbReference>
<keyword evidence="5 6" id="KW-1015">Disulfide bond</keyword>
<feature type="compositionally biased region" description="Polar residues" evidence="7">
    <location>
        <begin position="221"/>
        <end position="246"/>
    </location>
</feature>
<feature type="domain" description="EGF-like" evidence="9">
    <location>
        <begin position="70"/>
        <end position="112"/>
    </location>
</feature>
<dbReference type="PANTHER" id="PTHR10740:SF14">
    <property type="entry name" value="EGF-LIKE DOMAIN-CONTAINING PROTEIN"/>
    <property type="match status" value="1"/>
</dbReference>
<evidence type="ECO:0000256" key="1">
    <source>
        <dbReference type="ARBA" id="ARBA00004613"/>
    </source>
</evidence>
<feature type="disulfide bond" evidence="6">
    <location>
        <begin position="83"/>
        <end position="100"/>
    </location>
</feature>
<feature type="disulfide bond" evidence="6">
    <location>
        <begin position="102"/>
        <end position="111"/>
    </location>
</feature>
<dbReference type="InterPro" id="IPR000742">
    <property type="entry name" value="EGF"/>
</dbReference>
<dbReference type="GO" id="GO:0007173">
    <property type="term" value="P:epidermal growth factor receptor signaling pathway"/>
    <property type="evidence" value="ECO:0007669"/>
    <property type="project" value="TreeGrafter"/>
</dbReference>
<evidence type="ECO:0000313" key="10">
    <source>
        <dbReference type="EMBL" id="PIK51006.1"/>
    </source>
</evidence>
<evidence type="ECO:0000256" key="4">
    <source>
        <dbReference type="ARBA" id="ARBA00022729"/>
    </source>
</evidence>
<comment type="caution">
    <text evidence="10">The sequence shown here is derived from an EMBL/GenBank/DDBJ whole genome shotgun (WGS) entry which is preliminary data.</text>
</comment>
<name>A0A2G8KSM7_STIJA</name>
<evidence type="ECO:0000256" key="2">
    <source>
        <dbReference type="ARBA" id="ARBA00022525"/>
    </source>
</evidence>
<evidence type="ECO:0000259" key="9">
    <source>
        <dbReference type="PROSITE" id="PS50026"/>
    </source>
</evidence>
<dbReference type="PANTHER" id="PTHR10740">
    <property type="entry name" value="TRANSFORMING GROWTH FACTOR ALPHA"/>
    <property type="match status" value="1"/>
</dbReference>
<feature type="compositionally biased region" description="Polar residues" evidence="7">
    <location>
        <begin position="174"/>
        <end position="186"/>
    </location>
</feature>
<feature type="region of interest" description="Disordered" evidence="7">
    <location>
        <begin position="174"/>
        <end position="246"/>
    </location>
</feature>